<keyword evidence="5 9" id="KW-1003">Cell membrane</keyword>
<evidence type="ECO:0000256" key="9">
    <source>
        <dbReference type="RuleBase" id="RU363043"/>
    </source>
</evidence>
<dbReference type="GO" id="GO:0005886">
    <property type="term" value="C:plasma membrane"/>
    <property type="evidence" value="ECO:0007669"/>
    <property type="project" value="UniProtKB-SubCell"/>
</dbReference>
<evidence type="ECO:0000256" key="6">
    <source>
        <dbReference type="ARBA" id="ARBA00022692"/>
    </source>
</evidence>
<dbReference type="Pfam" id="PF00528">
    <property type="entry name" value="BPD_transp_1"/>
    <property type="match status" value="1"/>
</dbReference>
<dbReference type="PANTHER" id="PTHR43470">
    <property type="entry name" value="PHOSPHATE TRANSPORT SYSTEM PERMEASE PROTEIN PSTA-RELATED"/>
    <property type="match status" value="1"/>
</dbReference>
<dbReference type="CDD" id="cd06261">
    <property type="entry name" value="TM_PBP2"/>
    <property type="match status" value="1"/>
</dbReference>
<feature type="transmembrane region" description="Helical" evidence="9">
    <location>
        <begin position="20"/>
        <end position="48"/>
    </location>
</feature>
<name>A0A4U8YJB1_9BACT</name>
<dbReference type="PANTHER" id="PTHR43470:SF3">
    <property type="entry name" value="PHOSPHATE TRANSPORT SYSTEM PERMEASE PROTEIN PSTA-RELATED"/>
    <property type="match status" value="1"/>
</dbReference>
<feature type="transmembrane region" description="Helical" evidence="9">
    <location>
        <begin position="188"/>
        <end position="210"/>
    </location>
</feature>
<evidence type="ECO:0000256" key="7">
    <source>
        <dbReference type="ARBA" id="ARBA00022989"/>
    </source>
</evidence>
<feature type="transmembrane region" description="Helical" evidence="9">
    <location>
        <begin position="110"/>
        <end position="134"/>
    </location>
</feature>
<evidence type="ECO:0000313" key="11">
    <source>
        <dbReference type="EMBL" id="VFQ43826.1"/>
    </source>
</evidence>
<dbReference type="EMBL" id="CAADHO010000002">
    <property type="protein sequence ID" value="VFQ43826.1"/>
    <property type="molecule type" value="Genomic_DNA"/>
</dbReference>
<dbReference type="InterPro" id="IPR000515">
    <property type="entry name" value="MetI-like"/>
</dbReference>
<evidence type="ECO:0000256" key="4">
    <source>
        <dbReference type="ARBA" id="ARBA00022448"/>
    </source>
</evidence>
<evidence type="ECO:0000256" key="5">
    <source>
        <dbReference type="ARBA" id="ARBA00022475"/>
    </source>
</evidence>
<reference evidence="11 12" key="1">
    <citation type="submission" date="2019-03" db="EMBL/GenBank/DDBJ databases">
        <authorList>
            <person name="Nijsse B."/>
        </authorList>
    </citation>
    <scope>NUCLEOTIDE SEQUENCE [LARGE SCALE GENOMIC DNA]</scope>
    <source>
        <strain evidence="11">Desulfoluna butyratoxydans MSL71</strain>
    </source>
</reference>
<dbReference type="InterPro" id="IPR005672">
    <property type="entry name" value="Phosphate_PstA"/>
</dbReference>
<dbReference type="RefSeq" id="WP_180138286.1">
    <property type="nucleotide sequence ID" value="NZ_CAADHO010000002.1"/>
</dbReference>
<dbReference type="GO" id="GO:0005315">
    <property type="term" value="F:phosphate transmembrane transporter activity"/>
    <property type="evidence" value="ECO:0007669"/>
    <property type="project" value="InterPro"/>
</dbReference>
<keyword evidence="6 9" id="KW-0812">Transmembrane</keyword>
<dbReference type="PROSITE" id="PS50928">
    <property type="entry name" value="ABC_TM1"/>
    <property type="match status" value="1"/>
</dbReference>
<sequence>MTVSMSQSIQSRRRGTTQTLWFTLFRVAAAINVLALFAVILFIITRGLSAISWEFLTQMPRNSMTEGGILPCIVGTASLAFGALAIAFPVGVGTAIYLNEYAGQGKIVSVIRFAIANLAGVPSVVFGLFGLAFFCTVLKMGVSLLAGALTLGVMSLPVIIGAAEEALKAVPDTYREASLGLGASKWQTICRVVVPSALPGILTGSILALGRAAGETAPIMFTGAVFFTPDLPTSIFDEVMALPYHIYVLATAGTHIGETRHLQYGTALVLIALVLGMNLCAILLRSRLRKRSRV</sequence>
<comment type="similarity">
    <text evidence="2 9">Belongs to the binding-protein-dependent transport system permease family. CysTW subfamily.</text>
</comment>
<dbReference type="AlphaFoldDB" id="A0A4U8YJB1"/>
<evidence type="ECO:0000256" key="3">
    <source>
        <dbReference type="ARBA" id="ARBA00016864"/>
    </source>
</evidence>
<dbReference type="Gene3D" id="1.10.3720.10">
    <property type="entry name" value="MetI-like"/>
    <property type="match status" value="1"/>
</dbReference>
<evidence type="ECO:0000259" key="10">
    <source>
        <dbReference type="PROSITE" id="PS50928"/>
    </source>
</evidence>
<evidence type="ECO:0000313" key="12">
    <source>
        <dbReference type="Proteomes" id="UP000507962"/>
    </source>
</evidence>
<keyword evidence="12" id="KW-1185">Reference proteome</keyword>
<dbReference type="Proteomes" id="UP000507962">
    <property type="component" value="Unassembled WGS sequence"/>
</dbReference>
<dbReference type="InterPro" id="IPR035906">
    <property type="entry name" value="MetI-like_sf"/>
</dbReference>
<accession>A0A4U8YJB1</accession>
<dbReference type="GO" id="GO:0035435">
    <property type="term" value="P:phosphate ion transmembrane transport"/>
    <property type="evidence" value="ECO:0007669"/>
    <property type="project" value="InterPro"/>
</dbReference>
<feature type="transmembrane region" description="Helical" evidence="9">
    <location>
        <begin position="264"/>
        <end position="284"/>
    </location>
</feature>
<gene>
    <name evidence="11" type="ORF">MSL71_14670</name>
</gene>
<keyword evidence="8 9" id="KW-0472">Membrane</keyword>
<keyword evidence="4" id="KW-0813">Transport</keyword>
<proteinExistence type="inferred from homology"/>
<evidence type="ECO:0000256" key="2">
    <source>
        <dbReference type="ARBA" id="ARBA00007069"/>
    </source>
</evidence>
<evidence type="ECO:0000256" key="1">
    <source>
        <dbReference type="ARBA" id="ARBA00004651"/>
    </source>
</evidence>
<feature type="transmembrane region" description="Helical" evidence="9">
    <location>
        <begin position="140"/>
        <end position="167"/>
    </location>
</feature>
<dbReference type="SUPFAM" id="SSF161098">
    <property type="entry name" value="MetI-like"/>
    <property type="match status" value="1"/>
</dbReference>
<feature type="domain" description="ABC transmembrane type-1" evidence="10">
    <location>
        <begin position="73"/>
        <end position="281"/>
    </location>
</feature>
<dbReference type="NCBIfam" id="TIGR00974">
    <property type="entry name" value="3a0107s02c"/>
    <property type="match status" value="1"/>
</dbReference>
<comment type="subcellular location">
    <subcellularLocation>
        <location evidence="1 9">Cell membrane</location>
        <topology evidence="1 9">Multi-pass membrane protein</topology>
    </subcellularLocation>
</comment>
<organism evidence="11 12">
    <name type="scientific">Desulfoluna butyratoxydans</name>
    <dbReference type="NCBI Taxonomy" id="231438"/>
    <lineage>
        <taxon>Bacteria</taxon>
        <taxon>Pseudomonadati</taxon>
        <taxon>Thermodesulfobacteriota</taxon>
        <taxon>Desulfobacteria</taxon>
        <taxon>Desulfobacterales</taxon>
        <taxon>Desulfolunaceae</taxon>
        <taxon>Desulfoluna</taxon>
    </lineage>
</organism>
<feature type="transmembrane region" description="Helical" evidence="9">
    <location>
        <begin position="68"/>
        <end position="98"/>
    </location>
</feature>
<protein>
    <recommendedName>
        <fullName evidence="3 9">Phosphate transport system permease protein PstA</fullName>
    </recommendedName>
</protein>
<keyword evidence="7 9" id="KW-1133">Transmembrane helix</keyword>
<evidence type="ECO:0000256" key="8">
    <source>
        <dbReference type="ARBA" id="ARBA00023136"/>
    </source>
</evidence>